<reference evidence="4 5" key="1">
    <citation type="submission" date="2018-03" db="EMBL/GenBank/DDBJ databases">
        <title>A gene transfer event suggests a long-term partnership between eustigmatophyte algae and a novel lineage of endosymbiotic bacteria.</title>
        <authorList>
            <person name="Yurchenko T."/>
            <person name="Sevcikova T."/>
            <person name="Pribyl P."/>
            <person name="El Karkouri K."/>
            <person name="Klimes V."/>
            <person name="Amaral R."/>
            <person name="Zbrankova V."/>
            <person name="Kim E."/>
            <person name="Raoult D."/>
            <person name="Santos L.M.A."/>
            <person name="Elias M."/>
        </authorList>
    </citation>
    <scope>NUCLEOTIDE SEQUENCE [LARGE SCALE GENOMIC DNA]</scope>
    <source>
        <strain evidence="4">CCALA 838</strain>
    </source>
</reference>
<dbReference type="OrthoDB" id="7390289at2"/>
<organism evidence="4 5">
    <name type="scientific">Candidatus Phycorickettsia trachydisci</name>
    <dbReference type="NCBI Taxonomy" id="2115978"/>
    <lineage>
        <taxon>Bacteria</taxon>
        <taxon>Pseudomonadati</taxon>
        <taxon>Pseudomonadota</taxon>
        <taxon>Alphaproteobacteria</taxon>
        <taxon>Rickettsiales</taxon>
        <taxon>Rickettsiaceae</taxon>
        <taxon>Candidatus Phycorickettsia</taxon>
    </lineage>
</organism>
<dbReference type="Proteomes" id="UP000241762">
    <property type="component" value="Chromosome"/>
</dbReference>
<evidence type="ECO:0008006" key="6">
    <source>
        <dbReference type="Google" id="ProtNLM"/>
    </source>
</evidence>
<gene>
    <name evidence="4" type="ORF">phytr_3270</name>
</gene>
<dbReference type="Gene3D" id="1.25.40.20">
    <property type="entry name" value="Ankyrin repeat-containing domain"/>
    <property type="match status" value="2"/>
</dbReference>
<dbReference type="RefSeq" id="WP_106874149.1">
    <property type="nucleotide sequence ID" value="NZ_CP027845.1"/>
</dbReference>
<dbReference type="Pfam" id="PF13606">
    <property type="entry name" value="Ank_3"/>
    <property type="match status" value="1"/>
</dbReference>
<name>A0A2P1P7P4_9RICK</name>
<dbReference type="PROSITE" id="PS50088">
    <property type="entry name" value="ANK_REPEAT"/>
    <property type="match status" value="2"/>
</dbReference>
<proteinExistence type="predicted"/>
<keyword evidence="2 3" id="KW-0040">ANK repeat</keyword>
<feature type="repeat" description="ANK" evidence="3">
    <location>
        <begin position="110"/>
        <end position="142"/>
    </location>
</feature>
<evidence type="ECO:0000256" key="1">
    <source>
        <dbReference type="ARBA" id="ARBA00022737"/>
    </source>
</evidence>
<dbReference type="Pfam" id="PF12796">
    <property type="entry name" value="Ank_2"/>
    <property type="match status" value="2"/>
</dbReference>
<keyword evidence="1" id="KW-0677">Repeat</keyword>
<dbReference type="InterPro" id="IPR036770">
    <property type="entry name" value="Ankyrin_rpt-contain_sf"/>
</dbReference>
<keyword evidence="5" id="KW-1185">Reference proteome</keyword>
<feature type="repeat" description="ANK" evidence="3">
    <location>
        <begin position="67"/>
        <end position="99"/>
    </location>
</feature>
<accession>A0A2P1P7P4</accession>
<evidence type="ECO:0000313" key="5">
    <source>
        <dbReference type="Proteomes" id="UP000241762"/>
    </source>
</evidence>
<protein>
    <recommendedName>
        <fullName evidence="6">Ankyrin repeat protein</fullName>
    </recommendedName>
</protein>
<evidence type="ECO:0000313" key="4">
    <source>
        <dbReference type="EMBL" id="AVP87281.1"/>
    </source>
</evidence>
<dbReference type="InterPro" id="IPR002110">
    <property type="entry name" value="Ankyrin_rpt"/>
</dbReference>
<dbReference type="SMART" id="SM00248">
    <property type="entry name" value="ANK"/>
    <property type="match status" value="7"/>
</dbReference>
<dbReference type="EMBL" id="CP027845">
    <property type="protein sequence ID" value="AVP87281.1"/>
    <property type="molecule type" value="Genomic_DNA"/>
</dbReference>
<dbReference type="AlphaFoldDB" id="A0A2P1P7P4"/>
<dbReference type="PANTHER" id="PTHR24198:SF165">
    <property type="entry name" value="ANKYRIN REPEAT-CONTAINING PROTEIN-RELATED"/>
    <property type="match status" value="1"/>
</dbReference>
<dbReference type="KEGG" id="ptc:phytr_3270"/>
<dbReference type="PROSITE" id="PS50297">
    <property type="entry name" value="ANK_REP_REGION"/>
    <property type="match status" value="2"/>
</dbReference>
<dbReference type="SUPFAM" id="SSF48403">
    <property type="entry name" value="Ankyrin repeat"/>
    <property type="match status" value="1"/>
</dbReference>
<dbReference type="PANTHER" id="PTHR24198">
    <property type="entry name" value="ANKYRIN REPEAT AND PROTEIN KINASE DOMAIN-CONTAINING PROTEIN"/>
    <property type="match status" value="1"/>
</dbReference>
<evidence type="ECO:0000256" key="3">
    <source>
        <dbReference type="PROSITE-ProRule" id="PRU00023"/>
    </source>
</evidence>
<sequence>MNFRDHIELFQGIQSGRIEQVKSKLEALENNSERKILCEVVRYLRSFLQEEYTIDSPCHSKDYEEFVGLTLLECAIKNANLDIVKLLLDYGATPGEVSYLTYEDDTIGVTHSIPLITASESGNLEIVKLLLEYGASFNMINFPLLYAVKGNNPDMVEWFLENTLKPAYEGQWYELLDIAITNKNKNILAILIDDPAMALNPSEGRVLLCKAVKQNDISIVKFLIDKGLSSNSNALFPAIDNRNLEMLQLLLTHGFNDDINKEVSDYNMTALAWAMKSRYYEGVKCLLKYGANTNKLLWTDETESVEKGDDTYFELLDQYQDQSATEESKGKHKLLIGDIDADW</sequence>
<evidence type="ECO:0000256" key="2">
    <source>
        <dbReference type="ARBA" id="ARBA00023043"/>
    </source>
</evidence>